<dbReference type="AlphaFoldDB" id="A0A2S0KL05"/>
<keyword evidence="6" id="KW-1278">Translocase</keyword>
<evidence type="ECO:0000313" key="13">
    <source>
        <dbReference type="Proteomes" id="UP000239814"/>
    </source>
</evidence>
<comment type="similarity">
    <text evidence="9">Belongs to the ABC transporter superfamily. Drug exporter-1 (DrugE1) (TC 3.A.1.105) family.</text>
</comment>
<evidence type="ECO:0000256" key="7">
    <source>
        <dbReference type="ARBA" id="ARBA00023136"/>
    </source>
</evidence>
<dbReference type="FunFam" id="3.40.50.300:FF:000589">
    <property type="entry name" value="ABC transporter, ATP-binding subunit"/>
    <property type="match status" value="1"/>
</dbReference>
<dbReference type="GO" id="GO:0005524">
    <property type="term" value="F:ATP binding"/>
    <property type="evidence" value="ECO:0007669"/>
    <property type="project" value="UniProtKB-KW"/>
</dbReference>
<dbReference type="GO" id="GO:0005886">
    <property type="term" value="C:plasma membrane"/>
    <property type="evidence" value="ECO:0007669"/>
    <property type="project" value="UniProtKB-SubCell"/>
</dbReference>
<dbReference type="GO" id="GO:0055085">
    <property type="term" value="P:transmembrane transport"/>
    <property type="evidence" value="ECO:0007669"/>
    <property type="project" value="UniProtKB-ARBA"/>
</dbReference>
<dbReference type="Gene3D" id="3.40.50.300">
    <property type="entry name" value="P-loop containing nucleotide triphosphate hydrolases"/>
    <property type="match status" value="1"/>
</dbReference>
<dbReference type="PROSITE" id="PS50893">
    <property type="entry name" value="ABC_TRANSPORTER_2"/>
    <property type="match status" value="1"/>
</dbReference>
<dbReference type="Proteomes" id="UP000239814">
    <property type="component" value="Chromosome"/>
</dbReference>
<evidence type="ECO:0000259" key="11">
    <source>
        <dbReference type="PROSITE" id="PS50893"/>
    </source>
</evidence>
<evidence type="ECO:0000256" key="1">
    <source>
        <dbReference type="ARBA" id="ARBA00004413"/>
    </source>
</evidence>
<dbReference type="GO" id="GO:0016887">
    <property type="term" value="F:ATP hydrolysis activity"/>
    <property type="evidence" value="ECO:0007669"/>
    <property type="project" value="InterPro"/>
</dbReference>
<keyword evidence="7" id="KW-0472">Membrane</keyword>
<dbReference type="EMBL" id="CP027433">
    <property type="protein sequence ID" value="AVM02321.1"/>
    <property type="molecule type" value="Genomic_DNA"/>
</dbReference>
<dbReference type="Pfam" id="PF00005">
    <property type="entry name" value="ABC_tran"/>
    <property type="match status" value="1"/>
</dbReference>
<name>A0A2S0KL05_9ACTN</name>
<evidence type="ECO:0000256" key="8">
    <source>
        <dbReference type="ARBA" id="ARBA00023251"/>
    </source>
</evidence>
<keyword evidence="3" id="KW-1003">Cell membrane</keyword>
<dbReference type="InterPro" id="IPR017871">
    <property type="entry name" value="ABC_transporter-like_CS"/>
</dbReference>
<gene>
    <name evidence="12" type="ORF">C6V83_16050</name>
</gene>
<dbReference type="NCBIfam" id="TIGR01188">
    <property type="entry name" value="drrA"/>
    <property type="match status" value="1"/>
</dbReference>
<dbReference type="InterPro" id="IPR003439">
    <property type="entry name" value="ABC_transporter-like_ATP-bd"/>
</dbReference>
<keyword evidence="8" id="KW-0046">Antibiotic resistance</keyword>
<sequence>MPWIPDDDPTLTQLRAWRDQLNSDSIAKRQPLSGAPNEPDSATPGSGPAPAGNVGAHAVKYARAGDDDLPSTTSGERRGAPPRGGGAAAAGGRRHRRVGPAESPSTGAWLIPGFSRTRPEPSSIDVPAPAVERPLPSRHRAGWDVSGQKEQNPPAPIESREEFVAAQLATTAFPSLDLVPVGENVDLEIAIEANGLRKKFRDFTAVDGVSFQVPKGRIVAILGPNGAGKTTTVNMLCTLLTPDGGSASVAGHDVQREAPAVRRAITLTGQFAALDEQLTGRENLVMFGRLLGLTKKKAQVRAGELLDFFGLESAASRKVREYSGGMRRRIDIACGMVTRPEVVFLDEPTTGLDPRSRQDVWAFVEQLRALGVTILLTTQYLEEADMLADRIVVIDKGKVIAEGTSDELKAATGAAYCEVTPVHPAYVHRLRAALGDLLGPTAADLDVPPDGTVSVPAPNGPTTLAEVLKRAEQDQIPLADVVLRRPSLDEVFLSLTDPDAGGAEPTAAGDGR</sequence>
<dbReference type="InterPro" id="IPR005894">
    <property type="entry name" value="DrrA"/>
</dbReference>
<dbReference type="PANTHER" id="PTHR42711:SF19">
    <property type="entry name" value="DOXORUBICIN RESISTANCE ATP-BINDING PROTEIN DRRA"/>
    <property type="match status" value="1"/>
</dbReference>
<dbReference type="GO" id="GO:0043215">
    <property type="term" value="P:daunorubicin transport"/>
    <property type="evidence" value="ECO:0007669"/>
    <property type="project" value="InterPro"/>
</dbReference>
<feature type="region of interest" description="Disordered" evidence="10">
    <location>
        <begin position="16"/>
        <end position="155"/>
    </location>
</feature>
<evidence type="ECO:0000256" key="4">
    <source>
        <dbReference type="ARBA" id="ARBA00022741"/>
    </source>
</evidence>
<feature type="domain" description="ABC transporter" evidence="11">
    <location>
        <begin position="191"/>
        <end position="421"/>
    </location>
</feature>
<dbReference type="GO" id="GO:1900753">
    <property type="term" value="P:doxorubicin transport"/>
    <property type="evidence" value="ECO:0007669"/>
    <property type="project" value="InterPro"/>
</dbReference>
<keyword evidence="5 12" id="KW-0067">ATP-binding</keyword>
<keyword evidence="2" id="KW-0813">Transport</keyword>
<dbReference type="InterPro" id="IPR050763">
    <property type="entry name" value="ABC_transporter_ATP-binding"/>
</dbReference>
<accession>A0A2S0KL05</accession>
<protein>
    <submittedName>
        <fullName evidence="12">ABC transporter ATP-binding protein</fullName>
    </submittedName>
</protein>
<evidence type="ECO:0000256" key="10">
    <source>
        <dbReference type="SAM" id="MobiDB-lite"/>
    </source>
</evidence>
<reference evidence="12 13" key="1">
    <citation type="submission" date="2018-03" db="EMBL/GenBank/DDBJ databases">
        <title>Characteristics and genome of n-alkane degrading marine bacteria Gordonia iterans isolated from crude oil contaminated in Tae-an, South Korea.</title>
        <authorList>
            <person name="Lee S.-S."/>
            <person name="Kim H."/>
        </authorList>
    </citation>
    <scope>NUCLEOTIDE SEQUENCE [LARGE SCALE GENOMIC DNA]</scope>
    <source>
        <strain evidence="12 13">Co17</strain>
    </source>
</reference>
<evidence type="ECO:0000313" key="12">
    <source>
        <dbReference type="EMBL" id="AVM02321.1"/>
    </source>
</evidence>
<dbReference type="InterPro" id="IPR003593">
    <property type="entry name" value="AAA+_ATPase"/>
</dbReference>
<dbReference type="OrthoDB" id="9804819at2"/>
<evidence type="ECO:0000256" key="2">
    <source>
        <dbReference type="ARBA" id="ARBA00022448"/>
    </source>
</evidence>
<evidence type="ECO:0000256" key="6">
    <source>
        <dbReference type="ARBA" id="ARBA00022967"/>
    </source>
</evidence>
<dbReference type="SUPFAM" id="SSF52540">
    <property type="entry name" value="P-loop containing nucleoside triphosphate hydrolases"/>
    <property type="match status" value="1"/>
</dbReference>
<proteinExistence type="inferred from homology"/>
<dbReference type="PROSITE" id="PS00211">
    <property type="entry name" value="ABC_TRANSPORTER_1"/>
    <property type="match status" value="1"/>
</dbReference>
<dbReference type="InterPro" id="IPR027417">
    <property type="entry name" value="P-loop_NTPase"/>
</dbReference>
<dbReference type="KEGG" id="git:C6V83_16050"/>
<comment type="subcellular location">
    <subcellularLocation>
        <location evidence="1">Cell membrane</location>
        <topology evidence="1">Peripheral membrane protein</topology>
        <orientation evidence="1">Cytoplasmic side</orientation>
    </subcellularLocation>
</comment>
<dbReference type="SMART" id="SM00382">
    <property type="entry name" value="AAA"/>
    <property type="match status" value="1"/>
</dbReference>
<keyword evidence="13" id="KW-1185">Reference proteome</keyword>
<organism evidence="12 13">
    <name type="scientific">Gordonia iterans</name>
    <dbReference type="NCBI Taxonomy" id="1004901"/>
    <lineage>
        <taxon>Bacteria</taxon>
        <taxon>Bacillati</taxon>
        <taxon>Actinomycetota</taxon>
        <taxon>Actinomycetes</taxon>
        <taxon>Mycobacteriales</taxon>
        <taxon>Gordoniaceae</taxon>
        <taxon>Gordonia</taxon>
    </lineage>
</organism>
<keyword evidence="4" id="KW-0547">Nucleotide-binding</keyword>
<evidence type="ECO:0000256" key="9">
    <source>
        <dbReference type="ARBA" id="ARBA00049985"/>
    </source>
</evidence>
<dbReference type="PANTHER" id="PTHR42711">
    <property type="entry name" value="ABC TRANSPORTER ATP-BINDING PROTEIN"/>
    <property type="match status" value="1"/>
</dbReference>
<dbReference type="GO" id="GO:0046677">
    <property type="term" value="P:response to antibiotic"/>
    <property type="evidence" value="ECO:0007669"/>
    <property type="project" value="UniProtKB-KW"/>
</dbReference>
<evidence type="ECO:0000256" key="5">
    <source>
        <dbReference type="ARBA" id="ARBA00022840"/>
    </source>
</evidence>
<evidence type="ECO:0000256" key="3">
    <source>
        <dbReference type="ARBA" id="ARBA00022475"/>
    </source>
</evidence>